<evidence type="ECO:0000313" key="3">
    <source>
        <dbReference type="EMBL" id="WJZ96297.1"/>
    </source>
</evidence>
<dbReference type="PANTHER" id="PTHR31900:SF32">
    <property type="entry name" value="F-BOX_RNI_FBD-LIKE DOMAIN PROTEIN"/>
    <property type="match status" value="1"/>
</dbReference>
<keyword evidence="4" id="KW-1185">Reference proteome</keyword>
<dbReference type="Proteomes" id="UP001227230">
    <property type="component" value="Chromosome 10"/>
</dbReference>
<protein>
    <recommendedName>
        <fullName evidence="2">F-box domain-containing protein</fullName>
    </recommendedName>
</protein>
<reference evidence="3 4" key="1">
    <citation type="journal article" date="2023" name="Hortic Res">
        <title>The complete reference genome for grapevine (Vitis vinifera L.) genetics and breeding.</title>
        <authorList>
            <person name="Shi X."/>
            <person name="Cao S."/>
            <person name="Wang X."/>
            <person name="Huang S."/>
            <person name="Wang Y."/>
            <person name="Liu Z."/>
            <person name="Liu W."/>
            <person name="Leng X."/>
            <person name="Peng Y."/>
            <person name="Wang N."/>
            <person name="Wang Y."/>
            <person name="Ma Z."/>
            <person name="Xu X."/>
            <person name="Zhang F."/>
            <person name="Xue H."/>
            <person name="Zhong H."/>
            <person name="Wang Y."/>
            <person name="Zhang K."/>
            <person name="Velt A."/>
            <person name="Avia K."/>
            <person name="Holtgrawe D."/>
            <person name="Grimplet J."/>
            <person name="Matus J.T."/>
            <person name="Ware D."/>
            <person name="Wu X."/>
            <person name="Wang H."/>
            <person name="Liu C."/>
            <person name="Fang Y."/>
            <person name="Rustenholz C."/>
            <person name="Cheng Z."/>
            <person name="Xiao H."/>
            <person name="Zhou Y."/>
        </authorList>
    </citation>
    <scope>NUCLEOTIDE SEQUENCE [LARGE SCALE GENOMIC DNA]</scope>
    <source>
        <strain evidence="4">cv. Pinot noir / PN40024</strain>
        <tissue evidence="3">Leaf</tissue>
    </source>
</reference>
<dbReference type="EMBL" id="CP126657">
    <property type="protein sequence ID" value="WJZ96297.1"/>
    <property type="molecule type" value="Genomic_DNA"/>
</dbReference>
<evidence type="ECO:0000313" key="4">
    <source>
        <dbReference type="Proteomes" id="UP001227230"/>
    </source>
</evidence>
<dbReference type="CDD" id="cd22160">
    <property type="entry name" value="F-box_AtFBL13-like"/>
    <property type="match status" value="1"/>
</dbReference>
<organism evidence="3 4">
    <name type="scientific">Vitis vinifera</name>
    <name type="common">Grape</name>
    <dbReference type="NCBI Taxonomy" id="29760"/>
    <lineage>
        <taxon>Eukaryota</taxon>
        <taxon>Viridiplantae</taxon>
        <taxon>Streptophyta</taxon>
        <taxon>Embryophyta</taxon>
        <taxon>Tracheophyta</taxon>
        <taxon>Spermatophyta</taxon>
        <taxon>Magnoliopsida</taxon>
        <taxon>eudicotyledons</taxon>
        <taxon>Gunneridae</taxon>
        <taxon>Pentapetalae</taxon>
        <taxon>rosids</taxon>
        <taxon>Vitales</taxon>
        <taxon>Vitaceae</taxon>
        <taxon>Viteae</taxon>
        <taxon>Vitis</taxon>
    </lineage>
</organism>
<dbReference type="InterPro" id="IPR053781">
    <property type="entry name" value="F-box_AtFBL13-like"/>
</dbReference>
<sequence>MRTKRHCRNPPPPSNQTPRRIGEDRISALPDAVLIHILSYLPVIDAVKTGVLSKRWARLWTWTPNLVFDQLGEWDEKSNNFVPFIDAFLVLHSSPKIQKLALDLDYKGKRLHLDSSLNKWLHFATRRAAEELNLQLSDLGYFHSWDFRGPVERYLLPSFIYTNNSMKRLDMSFIDVQPPDAVSWPFLQSLSIRSAFISESTIQKILLGSPQLNLLELNNCEGFDLLHIDSKSLKRLVIHGIWYPTWGTDVLQISAPNILSLEISGHFYKRKVQLLDLSSLVDVIINLQLWVEDRYCLLVEYSNILREILQKIRHVEKLTVGATSIKILSMLKERFWASLVSTRKHLILNVEPTERNISDIACFLQTSPQLERLQINMASSHGNSRKVVESQKTSSSSLQLQFDPDSYTILESCWTPKNRLSKHSLERLMTVEIVGFNEIHDRNGIVIALVRSLLKHAKDQVKVQRRR</sequence>
<evidence type="ECO:0000256" key="1">
    <source>
        <dbReference type="SAM" id="MobiDB-lite"/>
    </source>
</evidence>
<feature type="region of interest" description="Disordered" evidence="1">
    <location>
        <begin position="1"/>
        <end position="21"/>
    </location>
</feature>
<dbReference type="InterPro" id="IPR036047">
    <property type="entry name" value="F-box-like_dom_sf"/>
</dbReference>
<dbReference type="SUPFAM" id="SSF81383">
    <property type="entry name" value="F-box domain"/>
    <property type="match status" value="1"/>
</dbReference>
<dbReference type="InterPro" id="IPR050232">
    <property type="entry name" value="FBL13/AtMIF1-like"/>
</dbReference>
<dbReference type="Gene3D" id="3.80.10.10">
    <property type="entry name" value="Ribonuclease Inhibitor"/>
    <property type="match status" value="1"/>
</dbReference>
<dbReference type="SMART" id="SM00256">
    <property type="entry name" value="FBOX"/>
    <property type="match status" value="1"/>
</dbReference>
<accession>A0ABY9CLG0</accession>
<feature type="domain" description="F-box" evidence="2">
    <location>
        <begin position="23"/>
        <end position="71"/>
    </location>
</feature>
<dbReference type="SUPFAM" id="SSF52047">
    <property type="entry name" value="RNI-like"/>
    <property type="match status" value="1"/>
</dbReference>
<dbReference type="InterPro" id="IPR055357">
    <property type="entry name" value="LRR_At1g61320_AtMIF1"/>
</dbReference>
<evidence type="ECO:0000259" key="2">
    <source>
        <dbReference type="PROSITE" id="PS50181"/>
    </source>
</evidence>
<dbReference type="Pfam" id="PF00646">
    <property type="entry name" value="F-box"/>
    <property type="match status" value="1"/>
</dbReference>
<dbReference type="InterPro" id="IPR032675">
    <property type="entry name" value="LRR_dom_sf"/>
</dbReference>
<dbReference type="PANTHER" id="PTHR31900">
    <property type="entry name" value="F-BOX/RNI SUPERFAMILY PROTEIN-RELATED"/>
    <property type="match status" value="1"/>
</dbReference>
<dbReference type="InterPro" id="IPR001810">
    <property type="entry name" value="F-box_dom"/>
</dbReference>
<dbReference type="Pfam" id="PF23622">
    <property type="entry name" value="LRR_At1g61320_AtMIF1"/>
    <property type="match status" value="1"/>
</dbReference>
<gene>
    <name evidence="3" type="ORF">VitviT2T_014995</name>
</gene>
<proteinExistence type="predicted"/>
<dbReference type="PROSITE" id="PS50181">
    <property type="entry name" value="FBOX"/>
    <property type="match status" value="1"/>
</dbReference>
<name>A0ABY9CLG0_VITVI</name>
<dbReference type="Gene3D" id="1.20.1280.50">
    <property type="match status" value="1"/>
</dbReference>